<dbReference type="RefSeq" id="WP_166108717.1">
    <property type="nucleotide sequence ID" value="NZ_JAADJT010000028.1"/>
</dbReference>
<reference evidence="2" key="1">
    <citation type="submission" date="2023-07" db="EMBL/GenBank/DDBJ databases">
        <title>Duganella aceri sp. nov., isolated from tree sap.</title>
        <authorList>
            <person name="Kim I.S."/>
        </authorList>
    </citation>
    <scope>NUCLEOTIDE SEQUENCE [LARGE SCALE GENOMIC DNA]</scope>
    <source>
        <strain evidence="2">SAP-35</strain>
    </source>
</reference>
<evidence type="ECO:0008006" key="3">
    <source>
        <dbReference type="Google" id="ProtNLM"/>
    </source>
</evidence>
<dbReference type="Proteomes" id="UP000666369">
    <property type="component" value="Unassembled WGS sequence"/>
</dbReference>
<evidence type="ECO:0000313" key="1">
    <source>
        <dbReference type="EMBL" id="NGZ88602.1"/>
    </source>
</evidence>
<gene>
    <name evidence="1" type="ORF">GW587_30665</name>
</gene>
<proteinExistence type="predicted"/>
<organism evidence="1 2">
    <name type="scientific">Duganella aceris</name>
    <dbReference type="NCBI Taxonomy" id="2703883"/>
    <lineage>
        <taxon>Bacteria</taxon>
        <taxon>Pseudomonadati</taxon>
        <taxon>Pseudomonadota</taxon>
        <taxon>Betaproteobacteria</taxon>
        <taxon>Burkholderiales</taxon>
        <taxon>Oxalobacteraceae</taxon>
        <taxon>Telluria group</taxon>
        <taxon>Duganella</taxon>
    </lineage>
</organism>
<sequence length="318" mass="35761">MLTAKEQGFVRSHLEDFTGQSYAEVAASLTEKFGRAVTRSTARYYLSSIAGHEGRAKGRPSGAARDVDIWDLLLPELLALTGLSASRLFRDLTHALAPERLPFGESAFHERTGRRSPTKGTGKKKIGTSLLDRCNLRIKVVETYHNDAAGTHLYLFGYEELTGYTAFDAITRSSLTAQRISNFVKEIEEHLGLPVRRICLVGSEFSWLAESRPLEKLNVQRLKEQHASSQINSPYKRSAEIDLLQRLTKKQNDGIARAKATIAKEAISHFVHLEETSGGVWKTPAQRRVARRQQADAKELKPFLGKRFKLHRPKRRPT</sequence>
<protein>
    <recommendedName>
        <fullName evidence="3">Transposase</fullName>
    </recommendedName>
</protein>
<comment type="caution">
    <text evidence="1">The sequence shown here is derived from an EMBL/GenBank/DDBJ whole genome shotgun (WGS) entry which is preliminary data.</text>
</comment>
<evidence type="ECO:0000313" key="2">
    <source>
        <dbReference type="Proteomes" id="UP000666369"/>
    </source>
</evidence>
<name>A0ABX0FV65_9BURK</name>
<dbReference type="EMBL" id="JAADJT010000028">
    <property type="protein sequence ID" value="NGZ88602.1"/>
    <property type="molecule type" value="Genomic_DNA"/>
</dbReference>
<keyword evidence="2" id="KW-1185">Reference proteome</keyword>
<accession>A0ABX0FV65</accession>